<dbReference type="Proteomes" id="UP000364988">
    <property type="component" value="Unassembled WGS sequence"/>
</dbReference>
<dbReference type="EMBL" id="DAAJCS010000009">
    <property type="protein sequence ID" value="HAC0013687.1"/>
    <property type="molecule type" value="Genomic_DNA"/>
</dbReference>
<dbReference type="Proteomes" id="UP000843503">
    <property type="component" value="Unassembled WGS sequence"/>
</dbReference>
<evidence type="ECO:0000313" key="35">
    <source>
        <dbReference type="EMBL" id="ECX6923465.1"/>
    </source>
</evidence>
<dbReference type="Proteomes" id="UP000336166">
    <property type="component" value="Unassembled WGS sequence"/>
</dbReference>
<dbReference type="EMBL" id="AAAQQZ010000001">
    <property type="protein sequence ID" value="EAE1337513.1"/>
    <property type="molecule type" value="Genomic_DNA"/>
</dbReference>
<dbReference type="PROSITE" id="PS50977">
    <property type="entry name" value="HTH_TETR_2"/>
    <property type="match status" value="1"/>
</dbReference>
<dbReference type="EMBL" id="AABAYG010000001">
    <property type="protein sequence ID" value="EAG2244216.1"/>
    <property type="molecule type" value="Genomic_DNA"/>
</dbReference>
<dbReference type="Proteomes" id="UP000365297">
    <property type="component" value="Unassembled WGS sequence"/>
</dbReference>
<dbReference type="InterPro" id="IPR050624">
    <property type="entry name" value="HTH-type_Tx_Regulator"/>
</dbReference>
<evidence type="ECO:0000313" key="63">
    <source>
        <dbReference type="Proteomes" id="UP000365297"/>
    </source>
</evidence>
<evidence type="ECO:0000313" key="91">
    <source>
        <dbReference type="Proteomes" id="UP000840197"/>
    </source>
</evidence>
<evidence type="ECO:0000313" key="70">
    <source>
        <dbReference type="Proteomes" id="UP000410967"/>
    </source>
</evidence>
<evidence type="ECO:0000313" key="74">
    <source>
        <dbReference type="Proteomes" id="UP000460224"/>
    </source>
</evidence>
<evidence type="ECO:0000313" key="19">
    <source>
        <dbReference type="EMBL" id="EAG2244216.1"/>
    </source>
</evidence>
<evidence type="ECO:0000313" key="16">
    <source>
        <dbReference type="EMBL" id="EAG0868796.1"/>
    </source>
</evidence>
<reference evidence="48 86" key="10">
    <citation type="submission" date="2020-06" db="EMBL/GenBank/DDBJ databases">
        <title>Two Listeria outbreaks in Switzerland in 2018 and 2020.</title>
        <authorList>
            <person name="Stevens M.J.A."/>
            <person name="Bloemberg G."/>
            <person name="Nusch-Inderbinnen M."/>
            <person name="Stephan R."/>
        </authorList>
    </citation>
    <scope>NUCLEOTIDE SEQUENCE [LARGE SCALE GENOMIC DNA]</scope>
    <source>
        <strain evidence="48 86">N18-0707</strain>
    </source>
</reference>
<dbReference type="EMBL" id="AABDGJ010000003">
    <property type="protein sequence ID" value="EAG6990185.1"/>
    <property type="molecule type" value="Genomic_DNA"/>
</dbReference>
<evidence type="ECO:0000313" key="55">
    <source>
        <dbReference type="Proteomes" id="UP000337746"/>
    </source>
</evidence>
<dbReference type="EMBL" id="MJTJ01000023">
    <property type="protein sequence ID" value="OET48067.1"/>
    <property type="molecule type" value="Genomic_DNA"/>
</dbReference>
<evidence type="ECO:0000313" key="38">
    <source>
        <dbReference type="EMBL" id="EDN7713909.1"/>
    </source>
</evidence>
<dbReference type="Proteomes" id="UP000842809">
    <property type="component" value="Unassembled WGS sequence"/>
</dbReference>
<evidence type="ECO:0000313" key="31">
    <source>
        <dbReference type="EMBL" id="EAK9315837.1"/>
    </source>
</evidence>
<evidence type="ECO:0000313" key="89">
    <source>
        <dbReference type="Proteomes" id="UP000549379"/>
    </source>
</evidence>
<evidence type="ECO:0000313" key="8">
    <source>
        <dbReference type="EMBL" id="EAC9039777.1"/>
    </source>
</evidence>
<dbReference type="Proteomes" id="UP000530452">
    <property type="component" value="Unassembled WGS sequence"/>
</dbReference>
<sequence>MTKKLIKEVALTLFAEKGYDGTALSEIAKAVGIKTPSLYAHFASKEALFLEVYQDSIQMELTELGKVAERDDLVGEKKLQSIFFVATDFSSNPDEKKFFQRAVFYPPKSLFQELKEETKTYEQLTNRILRETLEKIVSEEALVRWMHVFYALLDGLSVEHGIYDETEFELRRKSAWAVLASLLK</sequence>
<dbReference type="Proteomes" id="UP000852906">
    <property type="component" value="Unassembled WGS sequence"/>
</dbReference>
<dbReference type="RefSeq" id="WP_003724783.1">
    <property type="nucleotide sequence ID" value="NC_021824.1"/>
</dbReference>
<dbReference type="EMBL" id="AAAKQF010000003">
    <property type="protein sequence ID" value="EAC9039777.1"/>
    <property type="molecule type" value="Genomic_DNA"/>
</dbReference>
<dbReference type="EMBL" id="DAAIJL010000003">
    <property type="protein sequence ID" value="HAB8556551.1"/>
    <property type="molecule type" value="Genomic_DNA"/>
</dbReference>
<evidence type="ECO:0000313" key="71">
    <source>
        <dbReference type="Proteomes" id="UP000423131"/>
    </source>
</evidence>
<evidence type="ECO:0000313" key="36">
    <source>
        <dbReference type="EMBL" id="ECY6543441.1"/>
    </source>
</evidence>
<reference evidence="54 56" key="5">
    <citation type="submission" date="2018-06" db="EMBL/GenBank/DDBJ databases">
        <authorList>
            <consortium name="PulseNet: The National Subtyping Network for Foodborne Disease Surveillance"/>
            <person name="Tarr C.L."/>
            <person name="Trees E."/>
            <person name="Katz L.S."/>
            <person name="Carleton-Romer H.A."/>
            <person name="Stroika S."/>
            <person name="Kucerova Z."/>
            <person name="Roache K.F."/>
            <person name="Sabol A.L."/>
            <person name="Besser J."/>
            <person name="Gerner-Smidt P."/>
        </authorList>
    </citation>
    <scope>NUCLEOTIDE SEQUENCE [LARGE SCALE GENOMIC DNA]</scope>
    <source>
        <strain evidence="4 56">2015L-6227</strain>
        <strain evidence="14 54">PNUSAL000134</strain>
        <strain evidence="8 60">PNUSAL000910</strain>
        <strain evidence="16 61">PNUSAL002180</strain>
        <strain evidence="17 76">PNUSAL002298</strain>
        <strain evidence="30 59">PNUSAL004402</strain>
        <strain evidence="37 79">PNUSAL005692</strain>
    </source>
</reference>
<dbReference type="EMBL" id="AAHZFY010000002">
    <property type="protein sequence ID" value="ECB9512477.1"/>
    <property type="molecule type" value="Genomic_DNA"/>
</dbReference>
<evidence type="ECO:0000313" key="93">
    <source>
        <dbReference type="Proteomes" id="UP000843775"/>
    </source>
</evidence>
<dbReference type="Proteomes" id="UP000546397">
    <property type="component" value="Unassembled WGS sequence"/>
</dbReference>
<keyword evidence="1 2" id="KW-0238">DNA-binding</keyword>
<evidence type="ECO:0000313" key="11">
    <source>
        <dbReference type="EMBL" id="EAD5775003.1"/>
    </source>
</evidence>
<dbReference type="EMBL" id="AABFVG010000002">
    <property type="protein sequence ID" value="EAH2281208.1"/>
    <property type="molecule type" value="Genomic_DNA"/>
</dbReference>
<evidence type="ECO:0000313" key="92">
    <source>
        <dbReference type="Proteomes" id="UP000841146"/>
    </source>
</evidence>
<dbReference type="Proteomes" id="UP000843775">
    <property type="component" value="Unassembled WGS sequence"/>
</dbReference>
<evidence type="ECO:0000313" key="58">
    <source>
        <dbReference type="Proteomes" id="UP000345329"/>
    </source>
</evidence>
<dbReference type="EMBL" id="AABBYJ010000001">
    <property type="protein sequence ID" value="EAG4329773.1"/>
    <property type="molecule type" value="Genomic_DNA"/>
</dbReference>
<dbReference type="PANTHER" id="PTHR43479:SF11">
    <property type="entry name" value="ACREF_ENVCD OPERON REPRESSOR-RELATED"/>
    <property type="match status" value="1"/>
</dbReference>
<dbReference type="EMBL" id="AAAJKI010000019">
    <property type="protein sequence ID" value="EAC6548503.1"/>
    <property type="molecule type" value="Genomic_DNA"/>
</dbReference>
<evidence type="ECO:0000313" key="49">
    <source>
        <dbReference type="EMBL" id="OET48067.1"/>
    </source>
</evidence>
<dbReference type="Proteomes" id="UP000478682">
    <property type="component" value="Unassembled WGS sequence"/>
</dbReference>
<evidence type="ECO:0000313" key="24">
    <source>
        <dbReference type="EMBL" id="EAG6168140.1"/>
    </source>
</evidence>
<dbReference type="Proteomes" id="UP000533021">
    <property type="component" value="Unassembled WGS sequence"/>
</dbReference>
<evidence type="ECO:0000313" key="4">
    <source>
        <dbReference type="EMBL" id="EAC4551132.1"/>
    </source>
</evidence>
<dbReference type="EMBL" id="AALAQH010000001">
    <property type="protein sequence ID" value="ECX6923465.1"/>
    <property type="molecule type" value="Genomic_DNA"/>
</dbReference>
<reference evidence="70 88" key="7">
    <citation type="submission" date="2019-04" db="EMBL/GenBank/DDBJ databases">
        <authorList>
            <consortium name="GenomeTrakr network: Whole genome sequencing for foodborne pathogen traceback"/>
        </authorList>
    </citation>
    <scope>NUCLEOTIDE SEQUENCE [LARGE SCALE GENOMIC DNA]</scope>
    <source>
        <strain evidence="25 88">CFSAN004300</strain>
        <strain evidence="36 62">FLAG-55987</strain>
        <strain evidence="31 70">PHLUSALM00088</strain>
    </source>
</reference>
<dbReference type="Proteomes" id="UP000337746">
    <property type="component" value="Unassembled WGS sequence"/>
</dbReference>
<dbReference type="EMBL" id="AACJYH010000004">
    <property type="protein sequence ID" value="EAK8897428.1"/>
    <property type="molecule type" value="Genomic_DNA"/>
</dbReference>
<dbReference type="Proteomes" id="UP000566721">
    <property type="component" value="Unassembled WGS sequence"/>
</dbReference>
<dbReference type="Proteomes" id="UP000344343">
    <property type="component" value="Unassembled WGS sequence"/>
</dbReference>
<dbReference type="EMBL" id="AABBZO010000002">
    <property type="protein sequence ID" value="EAG4461121.1"/>
    <property type="molecule type" value="Genomic_DNA"/>
</dbReference>
<dbReference type="Proteomes" id="UP000358545">
    <property type="component" value="Unassembled WGS sequence"/>
</dbReference>
<dbReference type="EMBL" id="MJTJ01000019">
    <property type="protein sequence ID" value="OET48870.1"/>
    <property type="molecule type" value="Genomic_DNA"/>
</dbReference>
<evidence type="ECO:0000313" key="87">
    <source>
        <dbReference type="Proteomes" id="UP000546397"/>
    </source>
</evidence>
<dbReference type="EMBL" id="AABBAW010000001">
    <property type="protein sequence ID" value="EAG2513953.1"/>
    <property type="molecule type" value="Genomic_DNA"/>
</dbReference>
<evidence type="ECO:0000256" key="2">
    <source>
        <dbReference type="PROSITE-ProRule" id="PRU00335"/>
    </source>
</evidence>
<evidence type="ECO:0000313" key="65">
    <source>
        <dbReference type="Proteomes" id="UP000376505"/>
    </source>
</evidence>
<evidence type="ECO:0000313" key="40">
    <source>
        <dbReference type="EMBL" id="EDP8513356.1"/>
    </source>
</evidence>
<evidence type="ECO:0000313" key="51">
    <source>
        <dbReference type="EMBL" id="RKA10859.1"/>
    </source>
</evidence>
<evidence type="ECO:0000313" key="13">
    <source>
        <dbReference type="EMBL" id="EAE1337513.1"/>
    </source>
</evidence>
<dbReference type="Proteomes" id="UP000398321">
    <property type="component" value="Unassembled WGS sequence"/>
</dbReference>
<evidence type="ECO:0000313" key="57">
    <source>
        <dbReference type="Proteomes" id="UP000344343"/>
    </source>
</evidence>
<evidence type="ECO:0000313" key="10">
    <source>
        <dbReference type="EMBL" id="EAD3791543.1"/>
    </source>
</evidence>
<evidence type="ECO:0000313" key="54">
    <source>
        <dbReference type="Proteomes" id="UP000336166"/>
    </source>
</evidence>
<evidence type="ECO:0000313" key="9">
    <source>
        <dbReference type="EMBL" id="EAD1183848.1"/>
    </source>
</evidence>
<evidence type="ECO:0000313" key="42">
    <source>
        <dbReference type="EMBL" id="HAB8556551.1"/>
    </source>
</evidence>
<evidence type="ECO:0000313" key="47">
    <source>
        <dbReference type="EMBL" id="KAA9453471.1"/>
    </source>
</evidence>
<feature type="DNA-binding region" description="H-T-H motif" evidence="2">
    <location>
        <begin position="23"/>
        <end position="42"/>
    </location>
</feature>
<name>A0A0B8QTU9_LISMN</name>
<dbReference type="Proteomes" id="UP000481141">
    <property type="component" value="Unassembled WGS sequence"/>
</dbReference>
<dbReference type="Proteomes" id="UP000844415">
    <property type="component" value="Unassembled WGS sequence"/>
</dbReference>
<dbReference type="KEGG" id="lmok:CQ02_04445"/>
<evidence type="ECO:0000313" key="32">
    <source>
        <dbReference type="EMBL" id="ECB9474179.1"/>
    </source>
</evidence>
<reference evidence="83 84" key="6">
    <citation type="submission" date="2019-04" db="EMBL/GenBank/DDBJ databases">
        <authorList>
            <person name="Ashton P.M."/>
            <person name="Dallman T."/>
            <person name="Nair S."/>
            <person name="De Pinna E."/>
            <person name="Peters T."/>
            <person name="Grant K."/>
        </authorList>
    </citation>
    <scope>NUCLEOTIDE SEQUENCE [LARGE SCALE GENOMIC DNA]</scope>
    <source>
        <strain evidence="27 84">282333</strain>
        <strain evidence="28 83">282352</strain>
        <strain evidence="26 87">289003</strain>
        <strain evidence="15">RL15000286</strain>
    </source>
</reference>
<dbReference type="EMBL" id="AABEMN010000021">
    <property type="protein sequence ID" value="EAG9520709.1"/>
    <property type="molecule type" value="Genomic_DNA"/>
</dbReference>
<dbReference type="Gene3D" id="1.10.10.60">
    <property type="entry name" value="Homeodomain-like"/>
    <property type="match status" value="1"/>
</dbReference>
<dbReference type="EMBL" id="AACKDQ010000003">
    <property type="protein sequence ID" value="EAK9315837.1"/>
    <property type="molecule type" value="Genomic_DNA"/>
</dbReference>
<dbReference type="Proteomes" id="UP000354255">
    <property type="component" value="Unassembled WGS sequence"/>
</dbReference>
<dbReference type="Proteomes" id="UP000455569">
    <property type="component" value="Unassembled WGS sequence"/>
</dbReference>
<evidence type="ECO:0000313" key="6">
    <source>
        <dbReference type="EMBL" id="EAC6548503.1"/>
    </source>
</evidence>
<dbReference type="Proteomes" id="UP000379076">
    <property type="component" value="Unassembled WGS sequence"/>
</dbReference>
<dbReference type="EMBL" id="AABAWE010000001">
    <property type="protein sequence ID" value="EAG2085867.1"/>
    <property type="molecule type" value="Genomic_DNA"/>
</dbReference>
<evidence type="ECO:0000313" key="50">
    <source>
        <dbReference type="EMBL" id="OET48870.1"/>
    </source>
</evidence>
<dbReference type="EMBL" id="AAAMZD010000001">
    <property type="protein sequence ID" value="EAD3791543.1"/>
    <property type="molecule type" value="Genomic_DNA"/>
</dbReference>
<dbReference type="Gene3D" id="1.10.357.10">
    <property type="entry name" value="Tetracycline Repressor, domain 2"/>
    <property type="match status" value="1"/>
</dbReference>
<evidence type="ECO:0000313" key="27">
    <source>
        <dbReference type="EMBL" id="EAH2281208.1"/>
    </source>
</evidence>
<reference evidence="49 95" key="1">
    <citation type="submission" date="2016-09" db="EMBL/GenBank/DDBJ databases">
        <title>100K Listeria isolates.</title>
        <authorList>
            <person name="Chen P."/>
            <person name="Weimer B.C."/>
            <person name="Kong N."/>
            <person name="Huang B."/>
        </authorList>
    </citation>
    <scope>NUCLEOTIDE SEQUENCE [LARGE SCALE GENOMIC DNA]</scope>
    <source>
        <strain evidence="49 95">BCW_2383</strain>
    </source>
</reference>
<evidence type="ECO:0000313" key="73">
    <source>
        <dbReference type="Proteomes" id="UP000455569"/>
    </source>
</evidence>
<dbReference type="Proteomes" id="UP000540117">
    <property type="component" value="Unassembled WGS sequence"/>
</dbReference>
<evidence type="ECO:0000313" key="34">
    <source>
        <dbReference type="EMBL" id="ECC1557471.1"/>
    </source>
</evidence>
<dbReference type="PANTHER" id="PTHR43479">
    <property type="entry name" value="ACREF/ENVCD OPERON REPRESSOR-RELATED"/>
    <property type="match status" value="1"/>
</dbReference>
<evidence type="ECO:0000313" key="53">
    <source>
        <dbReference type="Proteomes" id="UP000331186"/>
    </source>
</evidence>
<dbReference type="PRINTS" id="PR00455">
    <property type="entry name" value="HTHTETR"/>
</dbReference>
<dbReference type="EMBL" id="AAANYR010000001">
    <property type="protein sequence ID" value="EAD5785327.1"/>
    <property type="molecule type" value="Genomic_DNA"/>
</dbReference>
<evidence type="ECO:0000313" key="82">
    <source>
        <dbReference type="Proteomes" id="UP000528151"/>
    </source>
</evidence>
<dbReference type="Proteomes" id="UP000841146">
    <property type="component" value="Unassembled WGS sequence"/>
</dbReference>
<evidence type="ECO:0000313" key="20">
    <source>
        <dbReference type="EMBL" id="EAG2513953.1"/>
    </source>
</evidence>
<evidence type="ECO:0000313" key="78">
    <source>
        <dbReference type="Proteomes" id="UP000481141"/>
    </source>
</evidence>
<dbReference type="EMBL" id="AABATR010000001">
    <property type="protein sequence ID" value="EAG1892364.1"/>
    <property type="molecule type" value="Genomic_DNA"/>
</dbReference>
<dbReference type="EMBL" id="AAAREG010000001">
    <property type="protein sequence ID" value="EAE2353102.1"/>
    <property type="molecule type" value="Genomic_DNA"/>
</dbReference>
<dbReference type="EMBL" id="AALGDA010000088">
    <property type="protein sequence ID" value="ECY9784293.1"/>
    <property type="molecule type" value="Genomic_DNA"/>
</dbReference>
<dbReference type="InterPro" id="IPR049488">
    <property type="entry name" value="TM_1030-like_C"/>
</dbReference>
<evidence type="ECO:0000313" key="66">
    <source>
        <dbReference type="Proteomes" id="UP000379076"/>
    </source>
</evidence>
<dbReference type="Proteomes" id="UP000525850">
    <property type="component" value="Unassembled WGS sequence"/>
</dbReference>
<evidence type="ECO:0000313" key="94">
    <source>
        <dbReference type="Proteomes" id="UP000844415"/>
    </source>
</evidence>
<dbReference type="EMBL" id="AANDSR010000001">
    <property type="protein sequence ID" value="EDN9835390.1"/>
    <property type="molecule type" value="Genomic_DNA"/>
</dbReference>
<evidence type="ECO:0000313" key="46">
    <source>
        <dbReference type="EMBL" id="HAJ9592342.1"/>
    </source>
</evidence>
<dbReference type="EMBL" id="AAALRN010000001">
    <property type="protein sequence ID" value="EAD1183848.1"/>
    <property type="molecule type" value="Genomic_DNA"/>
</dbReference>
<evidence type="ECO:0000313" key="28">
    <source>
        <dbReference type="EMBL" id="EAH3293004.1"/>
    </source>
</evidence>
<evidence type="ECO:0000313" key="12">
    <source>
        <dbReference type="EMBL" id="EAD5785327.1"/>
    </source>
</evidence>
<dbReference type="Proteomes" id="UP000840197">
    <property type="component" value="Unassembled WGS sequence"/>
</dbReference>
<dbReference type="InterPro" id="IPR009057">
    <property type="entry name" value="Homeodomain-like_sf"/>
</dbReference>
<dbReference type="EMBL" id="DABJAN010000001">
    <property type="protein sequence ID" value="HAJ9592342.1"/>
    <property type="molecule type" value="Genomic_DNA"/>
</dbReference>
<dbReference type="Proteomes" id="UP000489121">
    <property type="component" value="Unassembled WGS sequence"/>
</dbReference>
<evidence type="ECO:0000259" key="3">
    <source>
        <dbReference type="PROSITE" id="PS50977"/>
    </source>
</evidence>
<dbReference type="EMBL" id="AALEDS010000002">
    <property type="protein sequence ID" value="ECY6543441.1"/>
    <property type="molecule type" value="Genomic_DNA"/>
</dbReference>
<dbReference type="EMBL" id="AABBHO010000007">
    <property type="protein sequence ID" value="EAG2996374.1"/>
    <property type="molecule type" value="Genomic_DNA"/>
</dbReference>
<evidence type="ECO:0000313" key="52">
    <source>
        <dbReference type="Proteomes" id="UP000272537"/>
    </source>
</evidence>
<dbReference type="EMBL" id="AABGHY010000001">
    <property type="protein sequence ID" value="EAH3293004.1"/>
    <property type="molecule type" value="Genomic_DNA"/>
</dbReference>
<evidence type="ECO:0000313" key="76">
    <source>
        <dbReference type="Proteomes" id="UP000478682"/>
    </source>
</evidence>
<proteinExistence type="predicted"/>
<evidence type="ECO:0000313" key="84">
    <source>
        <dbReference type="Proteomes" id="UP000533021"/>
    </source>
</evidence>
<dbReference type="EMBL" id="AAHZFN010000013">
    <property type="protein sequence ID" value="ECB9474179.1"/>
    <property type="molecule type" value="Genomic_DNA"/>
</dbReference>
<reference evidence="91 92" key="3">
    <citation type="journal article" date="2018" name="Genome Biol.">
        <title>SKESA: strategic k-mer extension for scrupulous assemblies.</title>
        <authorList>
            <person name="Souvorov A."/>
            <person name="Agarwala R."/>
            <person name="Lipman D.J."/>
        </authorList>
    </citation>
    <scope>NUCLEOTIDE SEQUENCE [LARGE SCALE GENOMIC DNA]</scope>
    <source>
        <strain evidence="46">2017-325981-023-01</strain>
        <strain evidence="42 94">CFIAFB20100120</strain>
        <strain evidence="41 91">CFIAFB20130012</strain>
        <strain evidence="44">CFIAFB20170037</strain>
        <strain evidence="43 92">CFIAFB20170045</strain>
        <strain evidence="45 93">DMG1500109</strain>
    </source>
</reference>
<dbReference type="EMBL" id="AAAIKW010000001">
    <property type="protein sequence ID" value="EAC4551132.1"/>
    <property type="molecule type" value="Genomic_DNA"/>
</dbReference>
<evidence type="ECO:0000313" key="77">
    <source>
        <dbReference type="Proteomes" id="UP000478704"/>
    </source>
</evidence>
<evidence type="ECO:0000313" key="81">
    <source>
        <dbReference type="Proteomes" id="UP000527632"/>
    </source>
</evidence>
<evidence type="ECO:0000313" key="80">
    <source>
        <dbReference type="Proteomes" id="UP000525850"/>
    </source>
</evidence>
<dbReference type="GO" id="GO:0003677">
    <property type="term" value="F:DNA binding"/>
    <property type="evidence" value="ECO:0007669"/>
    <property type="project" value="UniProtKB-UniRule"/>
</dbReference>
<evidence type="ECO:0000313" key="18">
    <source>
        <dbReference type="EMBL" id="EAG2085867.1"/>
    </source>
</evidence>
<dbReference type="Proteomes" id="UP000345329">
    <property type="component" value="Unassembled WGS sequence"/>
</dbReference>
<accession>A0A0B8QTU9</accession>
<evidence type="ECO:0000313" key="33">
    <source>
        <dbReference type="EMBL" id="ECB9512477.1"/>
    </source>
</evidence>
<dbReference type="Proteomes" id="UP000460224">
    <property type="component" value="Unassembled WGS sequence"/>
</dbReference>
<evidence type="ECO:0000313" key="72">
    <source>
        <dbReference type="Proteomes" id="UP000427828"/>
    </source>
</evidence>
<evidence type="ECO:0000313" key="61">
    <source>
        <dbReference type="Proteomes" id="UP000358545"/>
    </source>
</evidence>
<evidence type="ECO:0000313" key="88">
    <source>
        <dbReference type="Proteomes" id="UP000548278"/>
    </source>
</evidence>
<dbReference type="EMBL" id="AAIAJJ010000005">
    <property type="protein sequence ID" value="ECC1557471.1"/>
    <property type="molecule type" value="Genomic_DNA"/>
</dbReference>
<dbReference type="EMBL" id="AABGUK010000001">
    <property type="protein sequence ID" value="EAH4240813.1"/>
    <property type="molecule type" value="Genomic_DNA"/>
</dbReference>
<dbReference type="EMBL" id="DAAIHR010000001">
    <property type="protein sequence ID" value="HAB8397134.1"/>
    <property type="molecule type" value="Genomic_DNA"/>
</dbReference>
<dbReference type="EMBL" id="AABCVX010000001">
    <property type="protein sequence ID" value="EAG6168140.1"/>
    <property type="molecule type" value="Genomic_DNA"/>
</dbReference>
<evidence type="ECO:0000313" key="37">
    <source>
        <dbReference type="EMBL" id="ECY9784293.1"/>
    </source>
</evidence>
<evidence type="ECO:0000313" key="23">
    <source>
        <dbReference type="EMBL" id="EAG4461121.1"/>
    </source>
</evidence>
<reference evidence="29 81" key="8">
    <citation type="submission" date="2019-04" db="EMBL/GenBank/DDBJ databases">
        <authorList>
            <consortium name="GenomeTrakr: Next Generation Sequencing Network for Food Pathogen Tracability"/>
        </authorList>
    </citation>
    <scope>NUCLEOTIDE SEQUENCE [LARGE SCALE GENOMIC DNA]</scope>
    <source>
        <strain evidence="21 89">10B02965A-1</strain>
        <strain evidence="7 64">CFSAN008042</strain>
        <strain evidence="23 82">CFSAN063727</strain>
        <strain evidence="38 73">CFSAN102901</strain>
        <strain evidence="13 66">FDA00006494</strain>
        <strain evidence="5 63">FDA00007096</strain>
        <strain evidence="9 69">FDA00008584</strain>
        <strain evidence="19">FDA00011243</strain>
        <strain evidence="6 53">FDA00013332</strain>
        <strain evidence="12 57">FDA00013853</strain>
        <strain evidence="32 71">FDA00014336</strain>
        <strain evidence="34 67">FDA00014370</strain>
        <strain evidence="33 68">FDA00014392</strain>
        <strain evidence="40">FDA00015054</strain>
        <strain evidence="22 85">FDA1005580-S054-001</strain>
        <strain evidence="77">FDA1090798-S029-001</strain>
        <strain evidence="78">FDA956581-098-004</strain>
        <strain evidence="20 80">FDA960927-006-004</strain>
        <strain evidence="24 90">FLAG-38921</strain>
        <strain evidence="35 72">FLAG-51482A</strain>
        <strain evidence="18 55">FLAG-54356</strain>
        <strain evidence="11 65">FSIS31901579</strain>
        <strain evidence="29 81">LS1344</strain>
        <strain evidence="39 75">OSF101448</strain>
        <strain evidence="10 58">VA-WGS-00405</strain>
    </source>
</reference>
<evidence type="ECO:0000313" key="85">
    <source>
        <dbReference type="Proteomes" id="UP000540117"/>
    </source>
</evidence>
<dbReference type="EMBL" id="JACAVN010000001">
    <property type="protein sequence ID" value="NYA00415.1"/>
    <property type="molecule type" value="Genomic_DNA"/>
</dbReference>
<dbReference type="Proteomes" id="UP000548278">
    <property type="component" value="Unassembled WGS sequence"/>
</dbReference>
<dbReference type="Proteomes" id="UP000410967">
    <property type="component" value="Unassembled WGS sequence"/>
</dbReference>
<evidence type="ECO:0000313" key="45">
    <source>
        <dbReference type="EMBL" id="HAC1754647.1"/>
    </source>
</evidence>
<dbReference type="Proteomes" id="UP000368512">
    <property type="component" value="Unassembled WGS sequence"/>
</dbReference>
<dbReference type="Proteomes" id="UP000339309">
    <property type="component" value="Unassembled WGS sequence"/>
</dbReference>
<dbReference type="Proteomes" id="UP000528151">
    <property type="component" value="Unassembled WGS sequence"/>
</dbReference>
<evidence type="ECO:0000313" key="62">
    <source>
        <dbReference type="Proteomes" id="UP000364988"/>
    </source>
</evidence>
<dbReference type="Proteomes" id="UP000376505">
    <property type="component" value="Unassembled WGS sequence"/>
</dbReference>
<dbReference type="InterPro" id="IPR001647">
    <property type="entry name" value="HTH_TetR"/>
</dbReference>
<evidence type="ECO:0000313" key="25">
    <source>
        <dbReference type="EMBL" id="EAG6990185.1"/>
    </source>
</evidence>
<dbReference type="Proteomes" id="UP000272537">
    <property type="component" value="Unassembled WGS sequence"/>
</dbReference>
<gene>
    <name evidence="51" type="primary">icar</name>
    <name evidence="16" type="ORF">A8L61_16110</name>
    <name evidence="25" type="ORF">AB917_06250</name>
    <name evidence="4" type="ORF">ABZ57_01400</name>
    <name evidence="50" type="ORF">AJL21_11405</name>
    <name evidence="49" type="ORF">AJL21_16420</name>
    <name evidence="13" type="ORF">ART25_01065</name>
    <name evidence="5" type="ORF">ARY78_01955</name>
    <name evidence="20" type="ORF">B1N52_02175</name>
    <name evidence="19" type="ORF">B1S26_02240</name>
    <name evidence="21" type="ORF">B5K54_03615</name>
    <name evidence="17" type="ORF">BB997_01945</name>
    <name evidence="35" type="ORF">BCZ19_02190</name>
    <name evidence="18" type="ORF">BCZ21_01245</name>
    <name evidence="23" type="ORF">CA369_02370</name>
    <name evidence="22" type="ORF">CAV64_00705</name>
    <name evidence="27" type="ORF">D4920_03905</name>
    <name evidence="26" type="ORF">D4B11_13090</name>
    <name evidence="28" type="ORF">D5N24_01215</name>
    <name evidence="30" type="ORF">D7104_06900</name>
    <name evidence="47" type="ORF">DCK61_03160</name>
    <name evidence="24" type="ORF">DCT16_01910</name>
    <name evidence="7" type="ORF">DQ70_01900</name>
    <name evidence="6" type="ORF">DU018_09030</name>
    <name evidence="51" type="ORF">DYZ80_00391</name>
    <name evidence="15" type="ORF">E1W56_02160</name>
    <name evidence="29" type="ORF">E5F58_02225</name>
    <name evidence="12" type="ORF">EX365_01985</name>
    <name evidence="11" type="ORF">EXZ73_11950</name>
    <name evidence="36" type="ORF">F6436_03775</name>
    <name evidence="37" type="ORF">F6515_15055</name>
    <name evidence="31" type="ORF">FA835_01810</name>
    <name evidence="33" type="ORF">FLQ97_01890</name>
    <name evidence="32" type="ORF">FLR03_10880</name>
    <name evidence="34" type="ORF">FNX40_11740</name>
    <name evidence="40" type="ORF">G3O21_000755</name>
    <name evidence="45" type="ORF">GI949_06645</name>
    <name evidence="39" type="ORF">GJW51_01775</name>
    <name evidence="38" type="ORF">GQG13_02085</name>
    <name evidence="41" type="ORF">GYR60_01270</name>
    <name evidence="42" type="ORF">GYS09_04495</name>
    <name evidence="43" type="ORF">GYX23_11880</name>
    <name evidence="44" type="ORF">GYY14_01255</name>
    <name evidence="46" type="ORF">HQN34_000510</name>
    <name evidence="48" type="ORF">HZJ64_01115</name>
    <name evidence="8" type="ORF">KV70_06140</name>
    <name evidence="9" type="ORF">QD52_01990</name>
    <name evidence="10" type="ORF">UI29_02005</name>
    <name evidence="14" type="ORF">Y261_01915</name>
</gene>
<evidence type="ECO:0000313" key="86">
    <source>
        <dbReference type="Proteomes" id="UP000544530"/>
    </source>
</evidence>
<evidence type="ECO:0000313" key="67">
    <source>
        <dbReference type="Proteomes" id="UP000389283"/>
    </source>
</evidence>
<dbReference type="Proteomes" id="UP000427828">
    <property type="component" value="Unassembled WGS sequence"/>
</dbReference>
<evidence type="ECO:0000313" key="41">
    <source>
        <dbReference type="EMBL" id="HAB8397134.1"/>
    </source>
</evidence>
<evidence type="ECO:0000313" key="14">
    <source>
        <dbReference type="EMBL" id="EAE2353102.1"/>
    </source>
</evidence>
<evidence type="ECO:0000313" key="22">
    <source>
        <dbReference type="EMBL" id="EAG4329773.1"/>
    </source>
</evidence>
<evidence type="ECO:0000313" key="75">
    <source>
        <dbReference type="Proteomes" id="UP000467347"/>
    </source>
</evidence>
<dbReference type="EMBL" id="DAAJFY010000001">
    <property type="protein sequence ID" value="HAC0273988.1"/>
    <property type="molecule type" value="Genomic_DNA"/>
</dbReference>
<dbReference type="EMBL" id="AAANYN010000019">
    <property type="protein sequence ID" value="EAD5775003.1"/>
    <property type="molecule type" value="Genomic_DNA"/>
</dbReference>
<evidence type="ECO:0000313" key="64">
    <source>
        <dbReference type="Proteomes" id="UP000368512"/>
    </source>
</evidence>
<dbReference type="Proteomes" id="UP000389283">
    <property type="component" value="Unassembled WGS sequence"/>
</dbReference>
<evidence type="ECO:0000313" key="95">
    <source>
        <dbReference type="Proteomes" id="UP000852906"/>
    </source>
</evidence>
<dbReference type="Proteomes" id="UP000350032">
    <property type="component" value="Unassembled WGS sequence"/>
</dbReference>
<dbReference type="EMBL" id="AAASLB010000001">
    <property type="protein sequence ID" value="EAE4940851.1"/>
    <property type="molecule type" value="Genomic_DNA"/>
</dbReference>
<evidence type="ECO:0000313" key="69">
    <source>
        <dbReference type="Proteomes" id="UP000403352"/>
    </source>
</evidence>
<dbReference type="Proteomes" id="UP000403352">
    <property type="component" value="Unassembled WGS sequence"/>
</dbReference>
<dbReference type="Proteomes" id="UP000393182">
    <property type="component" value="Unassembled WGS sequence"/>
</dbReference>
<dbReference type="EMBL" id="AAAJWF010000001">
    <property type="protein sequence ID" value="EAC7479435.1"/>
    <property type="molecule type" value="Genomic_DNA"/>
</dbReference>
<dbReference type="EMBL" id="AAAIXK010000001">
    <property type="protein sequence ID" value="EAC5549191.1"/>
    <property type="molecule type" value="Genomic_DNA"/>
</dbReference>
<reference evidence="47 74" key="4">
    <citation type="submission" date="2018-04" db="EMBL/GenBank/DDBJ databases">
        <title>Genome Analysis of a Prevalent Clone of Listeria monocytogenes Sequence Type 87 in China.</title>
        <authorList>
            <person name="Wang Y."/>
        </authorList>
    </citation>
    <scope>NUCLEOTIDE SEQUENCE [LARGE SCALE GENOMIC DNA]</scope>
    <source>
        <strain evidence="47 74">ICDC_LM1523</strain>
    </source>
</reference>
<evidence type="ECO:0000256" key="1">
    <source>
        <dbReference type="ARBA" id="ARBA00023125"/>
    </source>
</evidence>
<evidence type="ECO:0000313" key="59">
    <source>
        <dbReference type="Proteomes" id="UP000350032"/>
    </source>
</evidence>
<evidence type="ECO:0000313" key="7">
    <source>
        <dbReference type="EMBL" id="EAC7479435.1"/>
    </source>
</evidence>
<dbReference type="Pfam" id="PF21256">
    <property type="entry name" value="TetR_C_5-like"/>
    <property type="match status" value="1"/>
</dbReference>
<reference evidence="41" key="9">
    <citation type="submission" date="2020-01" db="EMBL/GenBank/DDBJ databases">
        <authorList>
            <consortium name="NCBI Pathogen Detection Project"/>
        </authorList>
    </citation>
    <scope>NUCLEOTIDE SEQUENCE</scope>
    <source>
        <strain evidence="46">2017-325981-023-01</strain>
        <strain evidence="42">CFIAFB20100120</strain>
        <strain evidence="41">CFIAFB20130012</strain>
        <strain evidence="44">CFIAFB20170037</strain>
        <strain evidence="43">CFIAFB20170045</strain>
        <strain evidence="45">DMG1500109</strain>
    </source>
</reference>
<dbReference type="KEGG" id="lmv:Y193_11520"/>
<dbReference type="Proteomes" id="UP000331186">
    <property type="component" value="Unassembled WGS sequence"/>
</dbReference>
<dbReference type="AlphaFoldDB" id="A0A0B8QTU9"/>
<organism evidence="25 88">
    <name type="scientific">Listeria monocytogenes</name>
    <dbReference type="NCBI Taxonomy" id="1639"/>
    <lineage>
        <taxon>Bacteria</taxon>
        <taxon>Bacillati</taxon>
        <taxon>Bacillota</taxon>
        <taxon>Bacilli</taxon>
        <taxon>Bacillales</taxon>
        <taxon>Listeriaceae</taxon>
        <taxon>Listeria</taxon>
    </lineage>
</organism>
<evidence type="ECO:0000313" key="15">
    <source>
        <dbReference type="EMBL" id="EAE4940851.1"/>
    </source>
</evidence>
<evidence type="ECO:0000313" key="79">
    <source>
        <dbReference type="Proteomes" id="UP000489121"/>
    </source>
</evidence>
<dbReference type="EMBL" id="DAAJZA010000003">
    <property type="protein sequence ID" value="HAC1754647.1"/>
    <property type="molecule type" value="Genomic_DNA"/>
</dbReference>
<dbReference type="EMBL" id="QXLS01000001">
    <property type="protein sequence ID" value="RKA10859.1"/>
    <property type="molecule type" value="Genomic_DNA"/>
</dbReference>
<dbReference type="EMBL" id="AANCRK010000001">
    <property type="protein sequence ID" value="EDN7713909.1"/>
    <property type="molecule type" value="Genomic_DNA"/>
</dbReference>
<evidence type="ECO:0000313" key="43">
    <source>
        <dbReference type="EMBL" id="HAC0013687.1"/>
    </source>
</evidence>
<dbReference type="SUPFAM" id="SSF46689">
    <property type="entry name" value="Homeodomain-like"/>
    <property type="match status" value="1"/>
</dbReference>
<dbReference type="Proteomes" id="UP000527632">
    <property type="component" value="Unassembled WGS sequence"/>
</dbReference>
<dbReference type="EMBL" id="AANPAU010000002">
    <property type="protein sequence ID" value="EDP8513356.1"/>
    <property type="molecule type" value="Genomic_DNA"/>
</dbReference>
<evidence type="ECO:0000313" key="17">
    <source>
        <dbReference type="EMBL" id="EAG1892364.1"/>
    </source>
</evidence>
<dbReference type="EMBL" id="QDAY01000001">
    <property type="protein sequence ID" value="KAA9453471.1"/>
    <property type="molecule type" value="Genomic_DNA"/>
</dbReference>
<dbReference type="Proteomes" id="UP000467347">
    <property type="component" value="Unassembled WGS sequence"/>
</dbReference>
<evidence type="ECO:0000313" key="48">
    <source>
        <dbReference type="EMBL" id="NYA00415.1"/>
    </source>
</evidence>
<dbReference type="EMBL" id="AABAGT010000044">
    <property type="protein sequence ID" value="EAG0868796.1"/>
    <property type="molecule type" value="Genomic_DNA"/>
</dbReference>
<dbReference type="Proteomes" id="UP000544530">
    <property type="component" value="Unassembled WGS sequence"/>
</dbReference>
<dbReference type="Proteomes" id="UP000478704">
    <property type="component" value="Unassembled WGS sequence"/>
</dbReference>
<dbReference type="OMA" id="WTIFWEG"/>
<comment type="caution">
    <text evidence="25">The sequence shown here is derived from an EMBL/GenBank/DDBJ whole genome shotgun (WGS) entry which is preliminary data.</text>
</comment>
<evidence type="ECO:0000313" key="56">
    <source>
        <dbReference type="Proteomes" id="UP000339309"/>
    </source>
</evidence>
<evidence type="ECO:0000313" key="21">
    <source>
        <dbReference type="EMBL" id="EAG2996374.1"/>
    </source>
</evidence>
<evidence type="ECO:0000313" key="90">
    <source>
        <dbReference type="Proteomes" id="UP000566721"/>
    </source>
</evidence>
<dbReference type="Proteomes" id="UP000423131">
    <property type="component" value="Unassembled WGS sequence"/>
</dbReference>
<dbReference type="Proteomes" id="UP000549379">
    <property type="component" value="Unassembled WGS sequence"/>
</dbReference>
<evidence type="ECO:0000313" key="60">
    <source>
        <dbReference type="Proteomes" id="UP000354255"/>
    </source>
</evidence>
<evidence type="ECO:0000313" key="68">
    <source>
        <dbReference type="Proteomes" id="UP000398321"/>
    </source>
</evidence>
<evidence type="ECO:0000313" key="44">
    <source>
        <dbReference type="EMBL" id="HAC0273988.1"/>
    </source>
</evidence>
<evidence type="ECO:0000313" key="39">
    <source>
        <dbReference type="EMBL" id="EDN9835390.1"/>
    </source>
</evidence>
<dbReference type="Pfam" id="PF00440">
    <property type="entry name" value="TetR_N"/>
    <property type="match status" value="1"/>
</dbReference>
<evidence type="ECO:0000313" key="83">
    <source>
        <dbReference type="Proteomes" id="UP000530452"/>
    </source>
</evidence>
<evidence type="ECO:0000313" key="30">
    <source>
        <dbReference type="EMBL" id="EAK8897428.1"/>
    </source>
</evidence>
<feature type="domain" description="HTH tetR-type" evidence="3">
    <location>
        <begin position="1"/>
        <end position="60"/>
    </location>
</feature>
<evidence type="ECO:0000313" key="26">
    <source>
        <dbReference type="EMBL" id="EAG9520709.1"/>
    </source>
</evidence>
<reference evidence="51 52" key="2">
    <citation type="journal article" date="2018" name="BMC Genomics">
        <title>Genes significantly associated with lineage II food isolates of Listeria monocytogenes.</title>
        <authorList>
            <person name="Pirone-Davies C."/>
            <person name="Chen Y."/>
            <person name="Pightling A."/>
            <person name="Ryan G."/>
            <person name="Wang Y."/>
            <person name="Yao K."/>
            <person name="Hoffmann M."/>
            <person name="Allard M.W."/>
        </authorList>
    </citation>
    <scope>NUCLEOTIDE SEQUENCE [LARGE SCALE GENOMIC DNA]</scope>
    <source>
        <strain evidence="51 52">PNUSAL000550</strain>
    </source>
</reference>
<evidence type="ECO:0000313" key="5">
    <source>
        <dbReference type="EMBL" id="EAC5549191.1"/>
    </source>
</evidence>
<evidence type="ECO:0000313" key="29">
    <source>
        <dbReference type="EMBL" id="EAH4240813.1"/>
    </source>
</evidence>
<protein>
    <submittedName>
        <fullName evidence="51">Biofilm operon icaADBC HTH-type negative transcriptional regulator IcaR</fullName>
    </submittedName>
    <submittedName>
        <fullName evidence="38">TetR family transcriptional regulator</fullName>
    </submittedName>
    <submittedName>
        <fullName evidence="25">TetR/AcrR family transcriptional regulator</fullName>
    </submittedName>
</protein>